<evidence type="ECO:0000313" key="12">
    <source>
        <dbReference type="EMBL" id="UOQ46925.1"/>
    </source>
</evidence>
<dbReference type="Pfam" id="PF00528">
    <property type="entry name" value="BPD_transp_1"/>
    <property type="match status" value="1"/>
</dbReference>
<dbReference type="Proteomes" id="UP000831782">
    <property type="component" value="Chromosome"/>
</dbReference>
<evidence type="ECO:0000256" key="3">
    <source>
        <dbReference type="ARBA" id="ARBA00022475"/>
    </source>
</evidence>
<dbReference type="NCBIfam" id="NF045475">
    <property type="entry name" value="Opp3C"/>
    <property type="match status" value="1"/>
</dbReference>
<evidence type="ECO:0000313" key="13">
    <source>
        <dbReference type="Proteomes" id="UP000831782"/>
    </source>
</evidence>
<evidence type="ECO:0000256" key="8">
    <source>
        <dbReference type="ARBA" id="ARBA00023136"/>
    </source>
</evidence>
<evidence type="ECO:0000259" key="11">
    <source>
        <dbReference type="PROSITE" id="PS50928"/>
    </source>
</evidence>
<comment type="subcellular location">
    <subcellularLocation>
        <location evidence="1 10">Cell membrane</location>
        <topology evidence="1 10">Multi-pass membrane protein</topology>
    </subcellularLocation>
</comment>
<reference evidence="12 13" key="1">
    <citation type="submission" date="2022-04" db="EMBL/GenBank/DDBJ databases">
        <title>Gracilibacillus sp. isolated from saltern.</title>
        <authorList>
            <person name="Won M."/>
            <person name="Lee C.-M."/>
            <person name="Woen H.-Y."/>
            <person name="Kwon S.-W."/>
        </authorList>
    </citation>
    <scope>NUCLEOTIDE SEQUENCE [LARGE SCALE GENOMIC DNA]</scope>
    <source>
        <strain evidence="12 13">SSWR10-1</strain>
    </source>
</reference>
<keyword evidence="4 10" id="KW-0812">Transmembrane</keyword>
<evidence type="ECO:0000256" key="1">
    <source>
        <dbReference type="ARBA" id="ARBA00004651"/>
    </source>
</evidence>
<keyword evidence="6" id="KW-0653">Protein transport</keyword>
<keyword evidence="8 10" id="KW-0472">Membrane</keyword>
<evidence type="ECO:0000256" key="6">
    <source>
        <dbReference type="ARBA" id="ARBA00022927"/>
    </source>
</evidence>
<dbReference type="Pfam" id="PF12911">
    <property type="entry name" value="OppC_N"/>
    <property type="match status" value="1"/>
</dbReference>
<feature type="transmembrane region" description="Helical" evidence="10">
    <location>
        <begin position="347"/>
        <end position="373"/>
    </location>
</feature>
<keyword evidence="13" id="KW-1185">Reference proteome</keyword>
<dbReference type="Gene3D" id="1.10.3720.10">
    <property type="entry name" value="MetI-like"/>
    <property type="match status" value="1"/>
</dbReference>
<proteinExistence type="inferred from homology"/>
<dbReference type="InterPro" id="IPR000515">
    <property type="entry name" value="MetI-like"/>
</dbReference>
<dbReference type="RefSeq" id="WP_244715541.1">
    <property type="nucleotide sequence ID" value="NZ_CP095072.1"/>
</dbReference>
<comment type="similarity">
    <text evidence="9">Belongs to the binding-protein-dependent transport system permease family. OppBC subfamily.</text>
</comment>
<feature type="transmembrane region" description="Helical" evidence="10">
    <location>
        <begin position="244"/>
        <end position="263"/>
    </location>
</feature>
<feature type="transmembrane region" description="Helical" evidence="10">
    <location>
        <begin position="220"/>
        <end position="238"/>
    </location>
</feature>
<keyword evidence="2 10" id="KW-0813">Transport</keyword>
<dbReference type="CDD" id="cd06261">
    <property type="entry name" value="TM_PBP2"/>
    <property type="match status" value="1"/>
</dbReference>
<dbReference type="InterPro" id="IPR025966">
    <property type="entry name" value="OppC_N"/>
</dbReference>
<dbReference type="InterPro" id="IPR050366">
    <property type="entry name" value="BP-dependent_transpt_permease"/>
</dbReference>
<evidence type="ECO:0000256" key="7">
    <source>
        <dbReference type="ARBA" id="ARBA00022989"/>
    </source>
</evidence>
<keyword evidence="5" id="KW-0571">Peptide transport</keyword>
<name>A0ABY4ESJ4_9BACI</name>
<evidence type="ECO:0000256" key="9">
    <source>
        <dbReference type="ARBA" id="ARBA00024202"/>
    </source>
</evidence>
<feature type="domain" description="ABC transmembrane type-1" evidence="11">
    <location>
        <begin position="181"/>
        <end position="370"/>
    </location>
</feature>
<dbReference type="PANTHER" id="PTHR43386:SF24">
    <property type="entry name" value="OLIGOPEPTIDE TRANSPORT SYSTEM PERMEASE PROTEIN AMID"/>
    <property type="match status" value="1"/>
</dbReference>
<dbReference type="InterPro" id="IPR035906">
    <property type="entry name" value="MetI-like_sf"/>
</dbReference>
<accession>A0ABY4ESJ4</accession>
<evidence type="ECO:0000256" key="2">
    <source>
        <dbReference type="ARBA" id="ARBA00022448"/>
    </source>
</evidence>
<sequence length="383" mass="43118">MDNHSNKKISSDRFKRVHLEEDRGEELTRPQLSYWKDAWIRLTKNKGAILGLIVLVFIIFMALVGPFFNDYDIEDANYDAAYLPPKIQGLEWLGFDGYQTYEVQGATEEEAIKRGMEGYELEEQYVSSTEVILTPEESDDGYYTVAIEADAYSAQGFEDEYFWFGTDKMGRDLWTRIWKGTQISLYIGFLAAMIDMVIGVLYGGVSGYYGGRTDNVMQRVIEVLSGIPNLVIVILMIILLNPGLLAITIALTITGWIGMARIVRGQVLKLKNQEFILAARTLGANDSRILMKHLIPNVISVIIINTMFTIPSAIFFESFLSFIGLGLQPPIASLGTLIDSAFDSYRVYPYMLLFPAVIISLLMIGFNILADGLRDALDPKMRK</sequence>
<organism evidence="12 13">
    <name type="scientific">Gracilibacillus caseinilyticus</name>
    <dbReference type="NCBI Taxonomy" id="2932256"/>
    <lineage>
        <taxon>Bacteria</taxon>
        <taxon>Bacillati</taxon>
        <taxon>Bacillota</taxon>
        <taxon>Bacilli</taxon>
        <taxon>Bacillales</taxon>
        <taxon>Bacillaceae</taxon>
        <taxon>Gracilibacillus</taxon>
    </lineage>
</organism>
<feature type="transmembrane region" description="Helical" evidence="10">
    <location>
        <begin position="183"/>
        <end position="208"/>
    </location>
</feature>
<gene>
    <name evidence="12" type="ORF">MUN88_12575</name>
</gene>
<protein>
    <submittedName>
        <fullName evidence="12">ABC transporter permease</fullName>
    </submittedName>
</protein>
<dbReference type="PANTHER" id="PTHR43386">
    <property type="entry name" value="OLIGOPEPTIDE TRANSPORT SYSTEM PERMEASE PROTEIN APPC"/>
    <property type="match status" value="1"/>
</dbReference>
<dbReference type="EMBL" id="CP095072">
    <property type="protein sequence ID" value="UOQ46925.1"/>
    <property type="molecule type" value="Genomic_DNA"/>
</dbReference>
<dbReference type="PROSITE" id="PS50928">
    <property type="entry name" value="ABC_TM1"/>
    <property type="match status" value="1"/>
</dbReference>
<feature type="transmembrane region" description="Helical" evidence="10">
    <location>
        <begin position="48"/>
        <end position="68"/>
    </location>
</feature>
<dbReference type="SUPFAM" id="SSF161098">
    <property type="entry name" value="MetI-like"/>
    <property type="match status" value="1"/>
</dbReference>
<keyword evidence="3" id="KW-1003">Cell membrane</keyword>
<evidence type="ECO:0000256" key="5">
    <source>
        <dbReference type="ARBA" id="ARBA00022856"/>
    </source>
</evidence>
<feature type="transmembrane region" description="Helical" evidence="10">
    <location>
        <begin position="298"/>
        <end position="327"/>
    </location>
</feature>
<keyword evidence="7 10" id="KW-1133">Transmembrane helix</keyword>
<evidence type="ECO:0000256" key="4">
    <source>
        <dbReference type="ARBA" id="ARBA00022692"/>
    </source>
</evidence>
<evidence type="ECO:0000256" key="10">
    <source>
        <dbReference type="RuleBase" id="RU363032"/>
    </source>
</evidence>